<dbReference type="GO" id="GO:0006351">
    <property type="term" value="P:DNA-templated transcription"/>
    <property type="evidence" value="ECO:0007669"/>
    <property type="project" value="TreeGrafter"/>
</dbReference>
<evidence type="ECO:0000256" key="3">
    <source>
        <dbReference type="ARBA" id="ARBA00023125"/>
    </source>
</evidence>
<dbReference type="Pfam" id="PF00126">
    <property type="entry name" value="HTH_1"/>
    <property type="match status" value="1"/>
</dbReference>
<evidence type="ECO:0000313" key="9">
    <source>
        <dbReference type="EMBL" id="QFY60864.1"/>
    </source>
</evidence>
<name>A0A5Q0C906_9HYPH</name>
<dbReference type="OrthoDB" id="9793571at2"/>
<dbReference type="PANTHER" id="PTHR30537:SF74">
    <property type="entry name" value="HTH-TYPE TRANSCRIPTIONAL REGULATOR TRPI"/>
    <property type="match status" value="1"/>
</dbReference>
<comment type="function">
    <text evidence="5">Transcriptional regulator of the ttuABCDE tartrate utilization operon.</text>
</comment>
<keyword evidence="10" id="KW-1185">Reference proteome</keyword>
<dbReference type="AlphaFoldDB" id="A0A5Q0C906"/>
<dbReference type="PRINTS" id="PR00039">
    <property type="entry name" value="HTHLYSR"/>
</dbReference>
<evidence type="ECO:0000256" key="7">
    <source>
        <dbReference type="ARBA" id="ARBA00083243"/>
    </source>
</evidence>
<dbReference type="Gene3D" id="1.10.10.10">
    <property type="entry name" value="Winged helix-like DNA-binding domain superfamily/Winged helix DNA-binding domain"/>
    <property type="match status" value="1"/>
</dbReference>
<dbReference type="SUPFAM" id="SSF53850">
    <property type="entry name" value="Periplasmic binding protein-like II"/>
    <property type="match status" value="1"/>
</dbReference>
<evidence type="ECO:0000256" key="2">
    <source>
        <dbReference type="ARBA" id="ARBA00023015"/>
    </source>
</evidence>
<organism evidence="9 10">
    <name type="scientific">Rhizobium grahamii</name>
    <dbReference type="NCBI Taxonomy" id="1120045"/>
    <lineage>
        <taxon>Bacteria</taxon>
        <taxon>Pseudomonadati</taxon>
        <taxon>Pseudomonadota</taxon>
        <taxon>Alphaproteobacteria</taxon>
        <taxon>Hyphomicrobiales</taxon>
        <taxon>Rhizobiaceae</taxon>
        <taxon>Rhizobium/Agrobacterium group</taxon>
        <taxon>Rhizobium</taxon>
    </lineage>
</organism>
<evidence type="ECO:0000256" key="5">
    <source>
        <dbReference type="ARBA" id="ARBA00054626"/>
    </source>
</evidence>
<dbReference type="RefSeq" id="WP_153271059.1">
    <property type="nucleotide sequence ID" value="NZ_CP043498.1"/>
</dbReference>
<keyword evidence="3" id="KW-0238">DNA-binding</keyword>
<evidence type="ECO:0000259" key="8">
    <source>
        <dbReference type="PROSITE" id="PS50931"/>
    </source>
</evidence>
<dbReference type="Pfam" id="PF03466">
    <property type="entry name" value="LysR_substrate"/>
    <property type="match status" value="1"/>
</dbReference>
<gene>
    <name evidence="9" type="ORF">FZ934_10820</name>
</gene>
<reference evidence="9 10" key="1">
    <citation type="submission" date="2019-08" db="EMBL/GenBank/DDBJ databases">
        <title>Prosopis cineraria nodule microbiome.</title>
        <authorList>
            <person name="Ali R."/>
            <person name="Chaluvadi S.R."/>
            <person name="Wang X."/>
        </authorList>
    </citation>
    <scope>NUCLEOTIDE SEQUENCE [LARGE SCALE GENOMIC DNA]</scope>
    <source>
        <strain evidence="9 10">BG7</strain>
    </source>
</reference>
<dbReference type="Proteomes" id="UP000326881">
    <property type="component" value="Chromosome"/>
</dbReference>
<dbReference type="KEGG" id="rgr:FZ934_10820"/>
<keyword evidence="2" id="KW-0805">Transcription regulation</keyword>
<dbReference type="PROSITE" id="PS50931">
    <property type="entry name" value="HTH_LYSR"/>
    <property type="match status" value="1"/>
</dbReference>
<evidence type="ECO:0000256" key="1">
    <source>
        <dbReference type="ARBA" id="ARBA00009437"/>
    </source>
</evidence>
<accession>A0A5Q0C906</accession>
<dbReference type="PANTHER" id="PTHR30537">
    <property type="entry name" value="HTH-TYPE TRANSCRIPTIONAL REGULATOR"/>
    <property type="match status" value="1"/>
</dbReference>
<sequence>MHKENLSMKLSKQFPLNALRVFEAVARHGSFTKAGDELGMTQTAVSYQVKLLEENIGEPLFLRRPRHIALTDAGERLAPKVTEAFALLHEAVATVRGASEETLLIHSTPTFASQWMARRLGSFHLRHPATAVRLITSDTLIDFARESADIAIRSGKGNWPGLTCHRLMTIDFTPMLSPQLVASSGGINHPRDLLKLRLIDAGDPWWATWFEAAGVADPDLAGRPRSRLGAQSFEASAAIAGQGVAILTPEFYRDDLAAGRLVQPFPLVCRDDDWDYWLAYPENRRNVPKIKAFRNWILEEMNTGDTGA</sequence>
<evidence type="ECO:0000313" key="10">
    <source>
        <dbReference type="Proteomes" id="UP000326881"/>
    </source>
</evidence>
<dbReference type="InterPro" id="IPR036390">
    <property type="entry name" value="WH_DNA-bd_sf"/>
</dbReference>
<dbReference type="Gene3D" id="3.40.190.10">
    <property type="entry name" value="Periplasmic binding protein-like II"/>
    <property type="match status" value="2"/>
</dbReference>
<proteinExistence type="inferred from homology"/>
<dbReference type="GO" id="GO:0003700">
    <property type="term" value="F:DNA-binding transcription factor activity"/>
    <property type="evidence" value="ECO:0007669"/>
    <property type="project" value="InterPro"/>
</dbReference>
<dbReference type="SUPFAM" id="SSF46785">
    <property type="entry name" value="Winged helix' DNA-binding domain"/>
    <property type="match status" value="1"/>
</dbReference>
<dbReference type="InterPro" id="IPR005119">
    <property type="entry name" value="LysR_subst-bd"/>
</dbReference>
<comment type="similarity">
    <text evidence="1">Belongs to the LysR transcriptional regulatory family.</text>
</comment>
<dbReference type="EMBL" id="CP043498">
    <property type="protein sequence ID" value="QFY60864.1"/>
    <property type="molecule type" value="Genomic_DNA"/>
</dbReference>
<keyword evidence="4" id="KW-0804">Transcription</keyword>
<dbReference type="GO" id="GO:0043565">
    <property type="term" value="F:sequence-specific DNA binding"/>
    <property type="evidence" value="ECO:0007669"/>
    <property type="project" value="TreeGrafter"/>
</dbReference>
<protein>
    <recommendedName>
        <fullName evidence="6">HTH-type transcriptional regulator TtuA</fullName>
    </recommendedName>
    <alternativeName>
        <fullName evidence="7">Tartrate utilization transcriptional regulator</fullName>
    </alternativeName>
</protein>
<dbReference type="InterPro" id="IPR000847">
    <property type="entry name" value="LysR_HTH_N"/>
</dbReference>
<evidence type="ECO:0000256" key="4">
    <source>
        <dbReference type="ARBA" id="ARBA00023163"/>
    </source>
</evidence>
<dbReference type="CDD" id="cd08432">
    <property type="entry name" value="PBP2_GcdR_TrpI_HvrB_AmpR_like"/>
    <property type="match status" value="1"/>
</dbReference>
<evidence type="ECO:0000256" key="6">
    <source>
        <dbReference type="ARBA" id="ARBA00067332"/>
    </source>
</evidence>
<dbReference type="InterPro" id="IPR036388">
    <property type="entry name" value="WH-like_DNA-bd_sf"/>
</dbReference>
<dbReference type="InterPro" id="IPR058163">
    <property type="entry name" value="LysR-type_TF_proteobact-type"/>
</dbReference>
<dbReference type="FunFam" id="1.10.10.10:FF:000001">
    <property type="entry name" value="LysR family transcriptional regulator"/>
    <property type="match status" value="1"/>
</dbReference>
<feature type="domain" description="HTH lysR-type" evidence="8">
    <location>
        <begin position="14"/>
        <end position="71"/>
    </location>
</feature>